<accession>A0A8C6TQQ5</accession>
<evidence type="ECO:0000313" key="10">
    <source>
        <dbReference type="Proteomes" id="UP000694523"/>
    </source>
</evidence>
<name>A0A8C6TQQ5_9GOBI</name>
<reference evidence="9" key="1">
    <citation type="submission" date="2025-08" db="UniProtKB">
        <authorList>
            <consortium name="Ensembl"/>
        </authorList>
    </citation>
    <scope>IDENTIFICATION</scope>
</reference>
<evidence type="ECO:0000256" key="1">
    <source>
        <dbReference type="ARBA" id="ARBA00004141"/>
    </source>
</evidence>
<dbReference type="GO" id="GO:0007189">
    <property type="term" value="P:adenylate cyclase-activating G protein-coupled receptor signaling pathway"/>
    <property type="evidence" value="ECO:0007669"/>
    <property type="project" value="TreeGrafter"/>
</dbReference>
<comment type="subcellular location">
    <subcellularLocation>
        <location evidence="1">Membrane</location>
        <topology evidence="1">Multi-pass membrane protein</topology>
    </subcellularLocation>
</comment>
<keyword evidence="4 7" id="KW-1133">Transmembrane helix</keyword>
<keyword evidence="3 7" id="KW-0812">Transmembrane</keyword>
<feature type="transmembrane region" description="Helical" evidence="7">
    <location>
        <begin position="335"/>
        <end position="357"/>
    </location>
</feature>
<dbReference type="PANTHER" id="PTHR45813:SF4">
    <property type="entry name" value="ADHESION G PROTEIN-COUPLED RECEPTOR F5"/>
    <property type="match status" value="1"/>
</dbReference>
<reference evidence="9" key="2">
    <citation type="submission" date="2025-09" db="UniProtKB">
        <authorList>
            <consortium name="Ensembl"/>
        </authorList>
    </citation>
    <scope>IDENTIFICATION</scope>
</reference>
<dbReference type="Ensembl" id="ENSNMLT00000028847.1">
    <property type="protein sequence ID" value="ENSNMLP00000025812.1"/>
    <property type="gene ID" value="ENSNMLG00000016462.1"/>
</dbReference>
<dbReference type="InterPro" id="IPR051587">
    <property type="entry name" value="Adhesion_GPCR"/>
</dbReference>
<feature type="transmembrane region" description="Helical" evidence="7">
    <location>
        <begin position="181"/>
        <end position="209"/>
    </location>
</feature>
<feature type="transmembrane region" description="Helical" evidence="7">
    <location>
        <begin position="215"/>
        <end position="232"/>
    </location>
</feature>
<feature type="transmembrane region" description="Helical" evidence="7">
    <location>
        <begin position="288"/>
        <end position="314"/>
    </location>
</feature>
<feature type="domain" description="G-protein coupled receptors family 2 profile 2" evidence="8">
    <location>
        <begin position="134"/>
        <end position="375"/>
    </location>
</feature>
<keyword evidence="6" id="KW-0325">Glycoprotein</keyword>
<comment type="similarity">
    <text evidence="2">Belongs to the G-protein coupled receptor 2 family. Adhesion G-protein coupled receptor (ADGR) subfamily.</text>
</comment>
<dbReference type="PROSITE" id="PS50261">
    <property type="entry name" value="G_PROTEIN_RECEP_F2_4"/>
    <property type="match status" value="1"/>
</dbReference>
<keyword evidence="10" id="KW-1185">Reference proteome</keyword>
<feature type="transmembrane region" description="Helical" evidence="7">
    <location>
        <begin position="244"/>
        <end position="268"/>
    </location>
</feature>
<dbReference type="InterPro" id="IPR017981">
    <property type="entry name" value="GPCR_2-like_7TM"/>
</dbReference>
<protein>
    <recommendedName>
        <fullName evidence="8">G-protein coupled receptors family 2 profile 2 domain-containing protein</fullName>
    </recommendedName>
</protein>
<dbReference type="Pfam" id="PF01825">
    <property type="entry name" value="GPS"/>
    <property type="match status" value="1"/>
</dbReference>
<dbReference type="InterPro" id="IPR046338">
    <property type="entry name" value="GAIN_dom_sf"/>
</dbReference>
<dbReference type="AlphaFoldDB" id="A0A8C6TQQ5"/>
<dbReference type="Proteomes" id="UP000694523">
    <property type="component" value="Unplaced"/>
</dbReference>
<evidence type="ECO:0000256" key="6">
    <source>
        <dbReference type="ARBA" id="ARBA00023180"/>
    </source>
</evidence>
<dbReference type="Gene3D" id="1.20.1070.10">
    <property type="entry name" value="Rhodopsin 7-helix transmembrane proteins"/>
    <property type="match status" value="1"/>
</dbReference>
<dbReference type="Gene3D" id="2.60.220.50">
    <property type="match status" value="1"/>
</dbReference>
<feature type="transmembrane region" description="Helical" evidence="7">
    <location>
        <begin position="137"/>
        <end position="160"/>
    </location>
</feature>
<evidence type="ECO:0000256" key="5">
    <source>
        <dbReference type="ARBA" id="ARBA00023136"/>
    </source>
</evidence>
<dbReference type="GO" id="GO:0016020">
    <property type="term" value="C:membrane"/>
    <property type="evidence" value="ECO:0007669"/>
    <property type="project" value="UniProtKB-SubCell"/>
</dbReference>
<dbReference type="GO" id="GO:0004930">
    <property type="term" value="F:G protein-coupled receptor activity"/>
    <property type="evidence" value="ECO:0007669"/>
    <property type="project" value="InterPro"/>
</dbReference>
<dbReference type="Pfam" id="PF00002">
    <property type="entry name" value="7tm_2"/>
    <property type="match status" value="1"/>
</dbReference>
<evidence type="ECO:0000259" key="8">
    <source>
        <dbReference type="PROSITE" id="PS50261"/>
    </source>
</evidence>
<evidence type="ECO:0000256" key="3">
    <source>
        <dbReference type="ARBA" id="ARBA00022692"/>
    </source>
</evidence>
<evidence type="ECO:0000313" key="9">
    <source>
        <dbReference type="Ensembl" id="ENSNMLP00000025812.1"/>
    </source>
</evidence>
<evidence type="ECO:0000256" key="2">
    <source>
        <dbReference type="ARBA" id="ARBA00007343"/>
    </source>
</evidence>
<evidence type="ECO:0000256" key="7">
    <source>
        <dbReference type="SAM" id="Phobius"/>
    </source>
</evidence>
<proteinExistence type="inferred from homology"/>
<keyword evidence="5 7" id="KW-0472">Membrane</keyword>
<sequence>MVNVTNDQNNLSPQNLLNTVDVLVSENAFDFITTMTFSTLGALLYQDKDVLLIRVGQVQDLKVSVIFKKKDVSRYHECVLWDQHGSSDNGSSYYGWSFDRCFVSKRTTDTVTCRCSGLSTFSVLGTEIFWLQSNDRAVTFGAGANVFFILICLIIEGCVWKSITTNSTALMRHVTIINTSICLLVGDILLFCVLCFRHTFSVCFLLIFFWQVFDLALFFWMLVSCLLLFYRTSFVFSNMSKAKMFAIGFSLGYGAPLLIVIITVASTAPNHSYISQGFCMLDWVKSMTVLSSAVPILTIALVNVALMIVVLFNIKRSTRATNRDADERRNQVVRLVFLLISFLLFGLTRGLALGMLYNLNNTEVYIAFAVSNSLQVRKVNQSSVDRQVLCVNQCCFWQPF</sequence>
<dbReference type="GO" id="GO:0007166">
    <property type="term" value="P:cell surface receptor signaling pathway"/>
    <property type="evidence" value="ECO:0007669"/>
    <property type="project" value="InterPro"/>
</dbReference>
<dbReference type="InterPro" id="IPR000832">
    <property type="entry name" value="GPCR_2_secretin-like"/>
</dbReference>
<evidence type="ECO:0000256" key="4">
    <source>
        <dbReference type="ARBA" id="ARBA00022989"/>
    </source>
</evidence>
<dbReference type="InterPro" id="IPR000203">
    <property type="entry name" value="GPS"/>
</dbReference>
<dbReference type="PANTHER" id="PTHR45813">
    <property type="entry name" value="IG-LIKE DOMAIN-CONTAINING PROTEIN"/>
    <property type="match status" value="1"/>
</dbReference>
<organism evidence="9 10">
    <name type="scientific">Neogobius melanostomus</name>
    <name type="common">round goby</name>
    <dbReference type="NCBI Taxonomy" id="47308"/>
    <lineage>
        <taxon>Eukaryota</taxon>
        <taxon>Metazoa</taxon>
        <taxon>Chordata</taxon>
        <taxon>Craniata</taxon>
        <taxon>Vertebrata</taxon>
        <taxon>Euteleostomi</taxon>
        <taxon>Actinopterygii</taxon>
        <taxon>Neopterygii</taxon>
        <taxon>Teleostei</taxon>
        <taxon>Neoteleostei</taxon>
        <taxon>Acanthomorphata</taxon>
        <taxon>Gobiaria</taxon>
        <taxon>Gobiiformes</taxon>
        <taxon>Gobioidei</taxon>
        <taxon>Gobiidae</taxon>
        <taxon>Benthophilinae</taxon>
        <taxon>Neogobiini</taxon>
        <taxon>Neogobius</taxon>
    </lineage>
</organism>